<accession>A0AC34QI02</accession>
<name>A0AC34QI02_9BILA</name>
<protein>
    <submittedName>
        <fullName evidence="2">ZZ-type domain-containing protein</fullName>
    </submittedName>
</protein>
<reference evidence="2" key="1">
    <citation type="submission" date="2022-11" db="UniProtKB">
        <authorList>
            <consortium name="WormBaseParasite"/>
        </authorList>
    </citation>
    <scope>IDENTIFICATION</scope>
</reference>
<sequence>MSEYSLSFSSINTNPDSLRVKWDHQGILHRFSIEQDAKFSDLLQKIYEIEPGFVGELGYTDDEGDSIVFSSTVELHELIAIAHSLNLTTIKIKTLESDRSVPPPLPPRAPVFQPLPNANSKEIHTGIICDHCDQPVIGIRYKCIVCDDFDLCEKCEKSGTHADHAMIRRATPRTPMPGFIVANRLGLGRRRNRLFEAFESRCRPKAPRRLTDENAAPRHDHFEDIMQRQYGEGFAGEGFGSFHSRRSDSRRQQRNENNGTRGNLTESFRFAVNKTAEKEGEVPQPKAPENLERAKEAEQIPLSETTPQVEVPPATETAETNDPAEVLRAYLAKAFQTAQQAINQATATPPTPEAPPVEKIAYNAAQAAQMAVTSLATASDALQRNVSNLATNVENTHFKDAMTHLATVLAANNQSFFPNAPASTPANIASPANNTDPTTTPAEPQGTDSENWDTVMDAVSNNLNVVDLSKNPETAPHDIQNETIMEESTHTAIEIEHDDESDKYSMLSGSKKAPSECNQEMLDSLMESSQLNDRENFYDAPEATSPLPGEEDNRTSALSDIEVISIRDDDEDDADVLHSSEPRVVADGQVMLDAVDGWMVLSQGSYEDMCRFYETQRRQNEMNGHADEDVVLIVSQERQNEQATPEVASDGHKTPVAETEPPKEPETAPQPPPRQSASSSGPLYPKLDEEEKCQAGTPYYDMGNYFSEVKHTRRCPIEHPRSEIQRAVDILVCDFGFDNCNGWLTNLAEIHDGRIEQILSEMENDAEYMKKRN</sequence>
<organism evidence="1 2">
    <name type="scientific">Panagrolaimus sp. JU765</name>
    <dbReference type="NCBI Taxonomy" id="591449"/>
    <lineage>
        <taxon>Eukaryota</taxon>
        <taxon>Metazoa</taxon>
        <taxon>Ecdysozoa</taxon>
        <taxon>Nematoda</taxon>
        <taxon>Chromadorea</taxon>
        <taxon>Rhabditida</taxon>
        <taxon>Tylenchina</taxon>
        <taxon>Panagrolaimomorpha</taxon>
        <taxon>Panagrolaimoidea</taxon>
        <taxon>Panagrolaimidae</taxon>
        <taxon>Panagrolaimus</taxon>
    </lineage>
</organism>
<evidence type="ECO:0000313" key="2">
    <source>
        <dbReference type="WBParaSite" id="JU765_v2.g16540.t1"/>
    </source>
</evidence>
<evidence type="ECO:0000313" key="1">
    <source>
        <dbReference type="Proteomes" id="UP000887576"/>
    </source>
</evidence>
<proteinExistence type="predicted"/>
<dbReference type="WBParaSite" id="JU765_v2.g16540.t1">
    <property type="protein sequence ID" value="JU765_v2.g16540.t1"/>
    <property type="gene ID" value="JU765_v2.g16540"/>
</dbReference>
<dbReference type="Proteomes" id="UP000887576">
    <property type="component" value="Unplaced"/>
</dbReference>